<feature type="domain" description="Fido" evidence="2">
    <location>
        <begin position="271"/>
        <end position="400"/>
    </location>
</feature>
<dbReference type="PROSITE" id="PS51459">
    <property type="entry name" value="FIDO"/>
    <property type="match status" value="1"/>
</dbReference>
<organism evidence="3 4">
    <name type="scientific">Actinoplanes philippinensis</name>
    <dbReference type="NCBI Taxonomy" id="35752"/>
    <lineage>
        <taxon>Bacteria</taxon>
        <taxon>Bacillati</taxon>
        <taxon>Actinomycetota</taxon>
        <taxon>Actinomycetes</taxon>
        <taxon>Micromonosporales</taxon>
        <taxon>Micromonosporaceae</taxon>
        <taxon>Actinoplanes</taxon>
    </lineage>
</organism>
<dbReference type="InterPro" id="IPR003812">
    <property type="entry name" value="Fido"/>
</dbReference>
<dbReference type="Pfam" id="PF02661">
    <property type="entry name" value="Fic"/>
    <property type="match status" value="1"/>
</dbReference>
<evidence type="ECO:0000259" key="2">
    <source>
        <dbReference type="PROSITE" id="PS51459"/>
    </source>
</evidence>
<reference evidence="3 4" key="1">
    <citation type="submission" date="2016-10" db="EMBL/GenBank/DDBJ databases">
        <authorList>
            <person name="de Groot N.N."/>
        </authorList>
    </citation>
    <scope>NUCLEOTIDE SEQUENCE [LARGE SCALE GENOMIC DNA]</scope>
    <source>
        <strain evidence="3 4">DSM 43019</strain>
    </source>
</reference>
<evidence type="ECO:0000256" key="1">
    <source>
        <dbReference type="SAM" id="MobiDB-lite"/>
    </source>
</evidence>
<gene>
    <name evidence="3" type="ORF">SAMN05421541_12038</name>
</gene>
<dbReference type="AlphaFoldDB" id="A0A1I2L583"/>
<dbReference type="InterPro" id="IPR036597">
    <property type="entry name" value="Fido-like_dom_sf"/>
</dbReference>
<accession>A0A1I2L583</accession>
<keyword evidence="4" id="KW-1185">Reference proteome</keyword>
<feature type="compositionally biased region" description="Basic residues" evidence="1">
    <location>
        <begin position="167"/>
        <end position="177"/>
    </location>
</feature>
<feature type="region of interest" description="Disordered" evidence="1">
    <location>
        <begin position="153"/>
        <end position="210"/>
    </location>
</feature>
<sequence>MKSLEVTSRLSSATEAAGREVFAAGRLWLVTVTEPFAAISARSSTPAKPPRRVTTRGKAAAVGAVAGDIVAGDAAGDADAVADDGAGETAGGVAAGEVAAGGDGVDSGVPPVHPAGPASISTARTVEVYDFGTGLPLLSTTSAIVSNRPRAAGIHPRQPQVGTAGRRLLRQGRRPHRLGWSAPPESEPMPTSAEDVREPPARRSGSPSTATDHLAIWLRVREQVPWRDVVPHPVTPTAAVHDGYLEFARRRPGLPAAYDDVRARAAAGTPLTTELLARWNGLARGISRPRFRQGDAYAKNGRERYALHAGTEQRFAECVAQAADRAIPVTARSARLHLDIAFFHPFDDGNARLAGLALQFVLRREGVCLDEPVPILTAVRRADDADGAAGLARLVHGIAGATHRRWLRHDAGTVTPRCRPSRSG</sequence>
<evidence type="ECO:0000313" key="4">
    <source>
        <dbReference type="Proteomes" id="UP000199645"/>
    </source>
</evidence>
<dbReference type="Proteomes" id="UP000199645">
    <property type="component" value="Unassembled WGS sequence"/>
</dbReference>
<dbReference type="EMBL" id="FONV01000020">
    <property type="protein sequence ID" value="SFF74375.1"/>
    <property type="molecule type" value="Genomic_DNA"/>
</dbReference>
<dbReference type="Gene3D" id="1.10.3290.10">
    <property type="entry name" value="Fido-like domain"/>
    <property type="match status" value="1"/>
</dbReference>
<dbReference type="SUPFAM" id="SSF140931">
    <property type="entry name" value="Fic-like"/>
    <property type="match status" value="1"/>
</dbReference>
<evidence type="ECO:0000313" key="3">
    <source>
        <dbReference type="EMBL" id="SFF74375.1"/>
    </source>
</evidence>
<protein>
    <submittedName>
        <fullName evidence="3">Fic/DOC family protein</fullName>
    </submittedName>
</protein>
<proteinExistence type="predicted"/>
<name>A0A1I2L583_9ACTN</name>